<name>A0AAE3LLP1_9BACT</name>
<evidence type="ECO:0000313" key="3">
    <source>
        <dbReference type="EMBL" id="MCU7692906.1"/>
    </source>
</evidence>
<gene>
    <name evidence="3" type="ORF">OD355_00060</name>
</gene>
<dbReference type="Gene3D" id="2.60.40.1120">
    <property type="entry name" value="Carboxypeptidase-like, regulatory domain"/>
    <property type="match status" value="1"/>
</dbReference>
<keyword evidence="4" id="KW-1185">Reference proteome</keyword>
<dbReference type="Proteomes" id="UP001209317">
    <property type="component" value="Unassembled WGS sequence"/>
</dbReference>
<accession>A0AAE3LLP1</accession>
<reference evidence="3" key="1">
    <citation type="submission" date="2022-10" db="EMBL/GenBank/DDBJ databases">
        <authorList>
            <person name="Kim H.S."/>
            <person name="Kim J.-S."/>
            <person name="Suh M.K."/>
            <person name="Eom M.K."/>
            <person name="Lee J.-S."/>
        </authorList>
    </citation>
    <scope>NUCLEOTIDE SEQUENCE</scope>
    <source>
        <strain evidence="3">LIP-5</strain>
    </source>
</reference>
<evidence type="ECO:0000313" key="4">
    <source>
        <dbReference type="Proteomes" id="UP001209317"/>
    </source>
</evidence>
<feature type="domain" description="Outer membrane protein beta-barrel" evidence="2">
    <location>
        <begin position="443"/>
        <end position="910"/>
    </location>
</feature>
<dbReference type="RefSeq" id="WP_263036394.1">
    <property type="nucleotide sequence ID" value="NZ_JAOTPL010000001.1"/>
</dbReference>
<dbReference type="Pfam" id="PF14905">
    <property type="entry name" value="OMP_b-brl_3"/>
    <property type="match status" value="1"/>
</dbReference>
<comment type="caution">
    <text evidence="3">The sequence shown here is derived from an EMBL/GenBank/DDBJ whole genome shotgun (WGS) entry which is preliminary data.</text>
</comment>
<sequence length="930" mass="103234">MKTHFLTVIVLFLTTQLYAQTGRQVSGVVNNAEGTALPGATIKLLTAKDSLVVAADDQGRYHFLSVPVNQFSLLVTSIGYQQAKYSYRLPPGRLAVELSPVILKSDTTTLRDVTVSSITAVRMKEDTIEYNVAAYKVRKGAVIEDALKKMPGLEVSRDGSISVQGKQVSKVQLNGKDYMAGDVKSLTRNLPAELVQNVQVIDDHGDQARLTGIKTSDAQKVMNINIRKDKNHGYFALATAGGGGDMIPQSRGGRNNGRYAAYTNIFNFEGQRQITLSGDLNNTNTSLFDFSESGRKGPPDLFGDKQNGITTVRSLGFNYRDDWGKQLTVYGSYSVAENGVNTISLTIRDNLSGQSASTQTSNSNRNDRNLNHRAHFNIEFRPDTLNYFKLMPTFSYGNMRTNESVASRLQASNDSGALMSDYTRSLQARSSSINFGISALYNHRFRRRGRNMNILLNGCTVTSDRYENPVYNFMAGTANAPANQIINTSGRTDSAGVSLSYLEPVGKKSYFEFNYNFQNTSITADRLTDTLSATGEVNRASDLSNDYKFDFMINRFGVNYRLIEKKYNVTLGFAAQPALLQGSSSAMASTRKTSLNFSPVLRYVYNFSDLQAIAVNFSGESSSPSYYQLQPVTDFSNANYPVQGNPTLLPEYNNTLQLRYNKFGDGTGKTFFTTLSFTQTNHKIVVNTVTYPGNYIPDPKLAGTILTNYRNTSGFYNVSGNYVLSGAWAKRKYTWLLNGNISYNNNIAYLTDVLDSKGMNQAIRKNIAKILILAQGARFRADILDVIDADVSANYLISHSGNAIPDADLNKNFQTITLGTSGKLYFLKNWTLGYTYNKTIYKYFQGAANPNLFDTYIEFRFLKQNMAAIRFSVYDLFNENTGFSSAQTAHNIIQTNVKRLGRYFLLSFTFRLQKFAGKVPQEAPGMDNGG</sequence>
<dbReference type="InterPro" id="IPR041700">
    <property type="entry name" value="OMP_b-brl_3"/>
</dbReference>
<dbReference type="EMBL" id="JAOTPL010000001">
    <property type="protein sequence ID" value="MCU7692906.1"/>
    <property type="molecule type" value="Genomic_DNA"/>
</dbReference>
<dbReference type="SUPFAM" id="SSF56935">
    <property type="entry name" value="Porins"/>
    <property type="match status" value="1"/>
</dbReference>
<protein>
    <submittedName>
        <fullName evidence="3">Outer membrane beta-barrel protein</fullName>
    </submittedName>
</protein>
<feature type="signal peptide" evidence="1">
    <location>
        <begin position="1"/>
        <end position="19"/>
    </location>
</feature>
<keyword evidence="1" id="KW-0732">Signal</keyword>
<evidence type="ECO:0000259" key="2">
    <source>
        <dbReference type="Pfam" id="PF14905"/>
    </source>
</evidence>
<dbReference type="AlphaFoldDB" id="A0AAE3LLP1"/>
<dbReference type="SUPFAM" id="SSF49464">
    <property type="entry name" value="Carboxypeptidase regulatory domain-like"/>
    <property type="match status" value="1"/>
</dbReference>
<proteinExistence type="predicted"/>
<dbReference type="InterPro" id="IPR008969">
    <property type="entry name" value="CarboxyPept-like_regulatory"/>
</dbReference>
<feature type="chain" id="PRO_5042092537" evidence="1">
    <location>
        <begin position="20"/>
        <end position="930"/>
    </location>
</feature>
<evidence type="ECO:0000256" key="1">
    <source>
        <dbReference type="SAM" id="SignalP"/>
    </source>
</evidence>
<dbReference type="Pfam" id="PF13620">
    <property type="entry name" value="CarboxypepD_reg"/>
    <property type="match status" value="1"/>
</dbReference>
<organism evidence="3 4">
    <name type="scientific">Haoranjiania flava</name>
    <dbReference type="NCBI Taxonomy" id="1856322"/>
    <lineage>
        <taxon>Bacteria</taxon>
        <taxon>Pseudomonadati</taxon>
        <taxon>Bacteroidota</taxon>
        <taxon>Chitinophagia</taxon>
        <taxon>Chitinophagales</taxon>
        <taxon>Chitinophagaceae</taxon>
        <taxon>Haoranjiania</taxon>
    </lineage>
</organism>